<evidence type="ECO:0000256" key="3">
    <source>
        <dbReference type="ARBA" id="ARBA00022692"/>
    </source>
</evidence>
<name>A0ABU7LVK3_9PROT</name>
<keyword evidence="6 7" id="KW-0472">Membrane</keyword>
<keyword evidence="7" id="KW-0249">Electron transport</keyword>
<sequence length="219" mass="24853">MAQRSAFLRSFARHWLKPVTLILLLLPFVWIAAQWALLLTGRPNDLGFEPVAATHHFLGQTAIRILLVSLAVTPFRDITRWAPIMQVRRRIGLAAFWYALLHLLAYFGADLFFSLPALWEDIVERTYITFGMAALLLLIPLAVTSFNSMIRKLGAQRWQQLHMAVYAIAVLAVIHHFFAEKGLQPGPLIHAGILALLLGWRVWKRVVPKLLPVARPQRG</sequence>
<keyword evidence="7" id="KW-0285">Flavoprotein</keyword>
<comment type="similarity">
    <text evidence="7">Belongs to the MsrQ family.</text>
</comment>
<dbReference type="PANTHER" id="PTHR36964">
    <property type="entry name" value="PROTEIN-METHIONINE-SULFOXIDE REDUCTASE HEME-BINDING SUBUNIT MSRQ"/>
    <property type="match status" value="1"/>
</dbReference>
<comment type="function">
    <text evidence="7">Part of the MsrPQ system that repairs oxidized periplasmic proteins containing methionine sulfoxide residues (Met-O), using respiratory chain electrons. Thus protects these proteins from oxidative-stress damage caused by reactive species of oxygen and chlorine generated by the host defense mechanisms. MsrPQ is essential for the maintenance of envelope integrity under bleach stress, rescuing a wide series of structurally unrelated periplasmic proteins from methionine oxidation. MsrQ provides electrons for reduction to the reductase catalytic subunit MsrP, using the quinone pool of the respiratory chain.</text>
</comment>
<accession>A0ABU7LVK3</accession>
<feature type="transmembrane region" description="Helical" evidence="7">
    <location>
        <begin position="127"/>
        <end position="149"/>
    </location>
</feature>
<evidence type="ECO:0000313" key="10">
    <source>
        <dbReference type="Proteomes" id="UP001354971"/>
    </source>
</evidence>
<comment type="subcellular location">
    <subcellularLocation>
        <location evidence="7">Cell membrane</location>
        <topology evidence="7">Multi-pass membrane protein</topology>
    </subcellularLocation>
    <subcellularLocation>
        <location evidence="1">Membrane</location>
        <topology evidence="1">Multi-pass membrane protein</topology>
    </subcellularLocation>
</comment>
<reference evidence="9 10" key="1">
    <citation type="submission" date="2024-01" db="EMBL/GenBank/DDBJ databases">
        <title>Hyphobacterium bacterium isolated from marine sediment.</title>
        <authorList>
            <person name="Zhao S."/>
        </authorList>
    </citation>
    <scope>NUCLEOTIDE SEQUENCE [LARGE SCALE GENOMIC DNA]</scope>
    <source>
        <strain evidence="10">HN65</strain>
    </source>
</reference>
<evidence type="ECO:0000256" key="6">
    <source>
        <dbReference type="ARBA" id="ARBA00023136"/>
    </source>
</evidence>
<evidence type="ECO:0000259" key="8">
    <source>
        <dbReference type="Pfam" id="PF01794"/>
    </source>
</evidence>
<keyword evidence="10" id="KW-1185">Reference proteome</keyword>
<comment type="caution">
    <text evidence="9">The sequence shown here is derived from an EMBL/GenBank/DDBJ whole genome shotgun (WGS) entry which is preliminary data.</text>
</comment>
<evidence type="ECO:0000256" key="4">
    <source>
        <dbReference type="ARBA" id="ARBA00022989"/>
    </source>
</evidence>
<keyword evidence="5 7" id="KW-0408">Iron</keyword>
<comment type="subunit">
    <text evidence="7">Heterodimer of a catalytic subunit (MsrP) and a heme-binding subunit (MsrQ).</text>
</comment>
<dbReference type="InterPro" id="IPR022837">
    <property type="entry name" value="MsrQ-like"/>
</dbReference>
<protein>
    <recommendedName>
        <fullName evidence="7">Protein-methionine-sulfoxide reductase heme-binding subunit MsrQ</fullName>
    </recommendedName>
    <alternativeName>
        <fullName evidence="7">Flavocytochrome MsrQ</fullName>
    </alternativeName>
</protein>
<comment type="cofactor">
    <cofactor evidence="7">
        <name>heme b</name>
        <dbReference type="ChEBI" id="CHEBI:60344"/>
    </cofactor>
    <text evidence="7">Binds 1 heme b (iron(II)-protoporphyrin IX) group per subunit.</text>
</comment>
<evidence type="ECO:0000313" key="9">
    <source>
        <dbReference type="EMBL" id="MEE2527369.1"/>
    </source>
</evidence>
<proteinExistence type="inferred from homology"/>
<feature type="transmembrane region" description="Helical" evidence="7">
    <location>
        <begin position="161"/>
        <end position="179"/>
    </location>
</feature>
<keyword evidence="4 7" id="KW-1133">Transmembrane helix</keyword>
<organism evidence="9 10">
    <name type="scientific">Hyphobacterium lacteum</name>
    <dbReference type="NCBI Taxonomy" id="3116575"/>
    <lineage>
        <taxon>Bacteria</taxon>
        <taxon>Pseudomonadati</taxon>
        <taxon>Pseudomonadota</taxon>
        <taxon>Alphaproteobacteria</taxon>
        <taxon>Maricaulales</taxon>
        <taxon>Maricaulaceae</taxon>
        <taxon>Hyphobacterium</taxon>
    </lineage>
</organism>
<dbReference type="RefSeq" id="WP_330200031.1">
    <property type="nucleotide sequence ID" value="NZ_JAZDRP010000013.1"/>
</dbReference>
<feature type="domain" description="Ferric oxidoreductase" evidence="8">
    <location>
        <begin position="59"/>
        <end position="173"/>
    </location>
</feature>
<dbReference type="HAMAP" id="MF_01207">
    <property type="entry name" value="MsrQ"/>
    <property type="match status" value="1"/>
</dbReference>
<feature type="transmembrane region" description="Helical" evidence="7">
    <location>
        <begin position="21"/>
        <end position="37"/>
    </location>
</feature>
<feature type="transmembrane region" description="Helical" evidence="7">
    <location>
        <begin position="95"/>
        <end position="115"/>
    </location>
</feature>
<keyword evidence="2 7" id="KW-0813">Transport</keyword>
<gene>
    <name evidence="7" type="primary">msrQ</name>
    <name evidence="9" type="ORF">V0U79_13460</name>
</gene>
<dbReference type="Pfam" id="PF01794">
    <property type="entry name" value="Ferric_reduct"/>
    <property type="match status" value="1"/>
</dbReference>
<dbReference type="InterPro" id="IPR013130">
    <property type="entry name" value="Fe3_Rdtase_TM_dom"/>
</dbReference>
<comment type="cofactor">
    <cofactor evidence="7">
        <name>FMN</name>
        <dbReference type="ChEBI" id="CHEBI:58210"/>
    </cofactor>
    <text evidence="7">Binds 1 FMN per subunit.</text>
</comment>
<keyword evidence="3 7" id="KW-0812">Transmembrane</keyword>
<feature type="transmembrane region" description="Helical" evidence="7">
    <location>
        <begin position="185"/>
        <end position="203"/>
    </location>
</feature>
<feature type="transmembrane region" description="Helical" evidence="7">
    <location>
        <begin position="57"/>
        <end position="75"/>
    </location>
</feature>
<dbReference type="EMBL" id="JAZDRP010000013">
    <property type="protein sequence ID" value="MEE2527369.1"/>
    <property type="molecule type" value="Genomic_DNA"/>
</dbReference>
<evidence type="ECO:0000256" key="2">
    <source>
        <dbReference type="ARBA" id="ARBA00022448"/>
    </source>
</evidence>
<keyword evidence="7" id="KW-1003">Cell membrane</keyword>
<keyword evidence="7" id="KW-0288">FMN</keyword>
<dbReference type="Proteomes" id="UP001354971">
    <property type="component" value="Unassembled WGS sequence"/>
</dbReference>
<keyword evidence="7" id="KW-0479">Metal-binding</keyword>
<evidence type="ECO:0000256" key="1">
    <source>
        <dbReference type="ARBA" id="ARBA00004141"/>
    </source>
</evidence>
<evidence type="ECO:0000256" key="7">
    <source>
        <dbReference type="HAMAP-Rule" id="MF_01207"/>
    </source>
</evidence>
<dbReference type="PANTHER" id="PTHR36964:SF1">
    <property type="entry name" value="PROTEIN-METHIONINE-SULFOXIDE REDUCTASE HEME-BINDING SUBUNIT MSRQ"/>
    <property type="match status" value="1"/>
</dbReference>
<evidence type="ECO:0000256" key="5">
    <source>
        <dbReference type="ARBA" id="ARBA00023004"/>
    </source>
</evidence>
<keyword evidence="7" id="KW-0349">Heme</keyword>